<accession>A0A5Q4VBG3</accession>
<evidence type="ECO:0000259" key="4">
    <source>
        <dbReference type="Pfam" id="PF26558"/>
    </source>
</evidence>
<dbReference type="Pfam" id="PF01959">
    <property type="entry name" value="DHQS"/>
    <property type="match status" value="1"/>
</dbReference>
<dbReference type="InterPro" id="IPR056179">
    <property type="entry name" value="DHQS_C"/>
</dbReference>
<dbReference type="GO" id="GO:0003856">
    <property type="term" value="F:3-dehydroquinate synthase activity"/>
    <property type="evidence" value="ECO:0007669"/>
    <property type="project" value="InterPro"/>
</dbReference>
<dbReference type="Proteomes" id="UP000321899">
    <property type="component" value="Unassembled WGS sequence"/>
</dbReference>
<dbReference type="NCBIfam" id="NF002627">
    <property type="entry name" value="PRK02290.1-5"/>
    <property type="match status" value="1"/>
</dbReference>
<dbReference type="EMBL" id="VDMB01000006">
    <property type="protein sequence ID" value="TYT75029.1"/>
    <property type="molecule type" value="Genomic_DNA"/>
</dbReference>
<sequence>MREIWVKIAPWNKELVLTALEGGAHGLWVEDGRGQEVAELARIPVLASDGDYIPGETAEIFKISDGSQEEAVAALSLSRLVVLECTDWTIIPLENLIAKKADVMPVVRSFEEARTAFGILEVGVRRVMLDIQDPLALQAALSGLQEVHGSEVLEEAVVTEVRSLGMGDRVCVDTCTSMLPGQGMLVGDSSSALFLVHAETESNPYVAPRPFRVNAGAVHAYTRVDGGRTRYLAELKAGDSVMLVDSNGNTSPAVVGRVKIEKRPLLLIRAEVAGRGIHTIVQNAETIRLTAPGGRPLSVVSINPGDRVLVCLEEGGRHFGHAVEETITEQ</sequence>
<keyword evidence="5" id="KW-0560">Oxidoreductase</keyword>
<dbReference type="GO" id="GO:0102042">
    <property type="term" value="F:dehydroquinate synthase activity"/>
    <property type="evidence" value="ECO:0007669"/>
    <property type="project" value="UniProtKB-EC"/>
</dbReference>
<feature type="domain" description="3-dehydroquinate synthase C-terminal" evidence="4">
    <location>
        <begin position="156"/>
        <end position="330"/>
    </location>
</feature>
<organism evidence="5 6">
    <name type="scientific">Desulfobotulus mexicanus</name>
    <dbReference type="NCBI Taxonomy" id="2586642"/>
    <lineage>
        <taxon>Bacteria</taxon>
        <taxon>Pseudomonadati</taxon>
        <taxon>Thermodesulfobacteriota</taxon>
        <taxon>Desulfobacteria</taxon>
        <taxon>Desulfobacterales</taxon>
        <taxon>Desulfobacteraceae</taxon>
        <taxon>Desulfobotulus</taxon>
    </lineage>
</organism>
<name>A0A5Q4VBG3_9BACT</name>
<dbReference type="InterPro" id="IPR002812">
    <property type="entry name" value="DHQS"/>
</dbReference>
<comment type="caution">
    <text evidence="5">The sequence shown here is derived from an EMBL/GenBank/DDBJ whole genome shotgun (WGS) entry which is preliminary data.</text>
</comment>
<dbReference type="EC" id="1.4.1.24" evidence="5"/>
<evidence type="ECO:0000313" key="5">
    <source>
        <dbReference type="EMBL" id="TYT75029.1"/>
    </source>
</evidence>
<keyword evidence="1" id="KW-0028">Amino-acid biosynthesis</keyword>
<dbReference type="RefSeq" id="WP_139447489.1">
    <property type="nucleotide sequence ID" value="NZ_VDMB01000006.1"/>
</dbReference>
<protein>
    <submittedName>
        <fullName evidence="5">3-dehydroquinate synthase II</fullName>
        <ecNumber evidence="5">1.4.1.24</ecNumber>
    </submittedName>
</protein>
<proteinExistence type="inferred from homology"/>
<dbReference type="InterPro" id="IPR030960">
    <property type="entry name" value="DHQS/DOIS_N"/>
</dbReference>
<gene>
    <name evidence="5" type="ORF">FIM25_06415</name>
</gene>
<keyword evidence="2" id="KW-0057">Aromatic amino acid biosynthesis</keyword>
<evidence type="ECO:0000256" key="1">
    <source>
        <dbReference type="ARBA" id="ARBA00022605"/>
    </source>
</evidence>
<dbReference type="GO" id="GO:0008652">
    <property type="term" value="P:amino acid biosynthetic process"/>
    <property type="evidence" value="ECO:0007669"/>
    <property type="project" value="UniProtKB-KW"/>
</dbReference>
<dbReference type="Pfam" id="PF26558">
    <property type="entry name" value="DHQS_2nd"/>
    <property type="match status" value="1"/>
</dbReference>
<evidence type="ECO:0000256" key="2">
    <source>
        <dbReference type="ARBA" id="ARBA00023141"/>
    </source>
</evidence>
<dbReference type="HAMAP" id="MF_01244">
    <property type="entry name" value="Arch_DHQ_synthase"/>
    <property type="match status" value="1"/>
</dbReference>
<evidence type="ECO:0000259" key="3">
    <source>
        <dbReference type="Pfam" id="PF01959"/>
    </source>
</evidence>
<feature type="domain" description="3-dehydroquinate synthase N-terminal" evidence="3">
    <location>
        <begin position="1"/>
        <end position="137"/>
    </location>
</feature>
<dbReference type="PIRSF" id="PIRSF006655">
    <property type="entry name" value="DHQ_synth"/>
    <property type="match status" value="1"/>
</dbReference>
<evidence type="ECO:0000313" key="6">
    <source>
        <dbReference type="Proteomes" id="UP000321899"/>
    </source>
</evidence>
<keyword evidence="6" id="KW-1185">Reference proteome</keyword>
<reference evidence="5 6" key="1">
    <citation type="submission" date="2019-06" db="EMBL/GenBank/DDBJ databases">
        <title>Desulfobotulus mexicanus sp. nov., a novel sulfate-reducing bacterium isolated from the sediment of an alkaline crater lake in Mexico.</title>
        <authorList>
            <person name="Hirschler-Rea A."/>
        </authorList>
    </citation>
    <scope>NUCLEOTIDE SEQUENCE [LARGE SCALE GENOMIC DNA]</scope>
    <source>
        <strain evidence="5 6">PAR22N</strain>
    </source>
</reference>
<dbReference type="PANTHER" id="PTHR33563:SF1">
    <property type="entry name" value="3-DEHYDROQUINATE SYNTHASE"/>
    <property type="match status" value="1"/>
</dbReference>
<dbReference type="AlphaFoldDB" id="A0A5Q4VBG3"/>
<dbReference type="PANTHER" id="PTHR33563">
    <property type="match status" value="1"/>
</dbReference>
<dbReference type="OrthoDB" id="2043123at2"/>
<dbReference type="GO" id="GO:0009073">
    <property type="term" value="P:aromatic amino acid family biosynthetic process"/>
    <property type="evidence" value="ECO:0007669"/>
    <property type="project" value="UniProtKB-KW"/>
</dbReference>